<dbReference type="HOGENOM" id="CLU_1229507_0_0_0"/>
<dbReference type="RefSeq" id="WP_013182320.1">
    <property type="nucleotide sequence ID" value="NC_014225.1"/>
</dbReference>
<reference evidence="1 2" key="1">
    <citation type="journal article" date="2010" name="PLoS ONE">
        <title>The Waddlia genome: a window into chlamydial biology.</title>
        <authorList>
            <person name="Bertelli C."/>
            <person name="Collyn F."/>
            <person name="Croxatto A."/>
            <person name="Ruckert C."/>
            <person name="Polkinghorne A."/>
            <person name="Kebbi-Beghdadi C."/>
            <person name="Goesmann A."/>
            <person name="Vaughan L."/>
            <person name="Greub G."/>
        </authorList>
    </citation>
    <scope>NUCLEOTIDE SEQUENCE [LARGE SCALE GENOMIC DNA]</scope>
    <source>
        <strain evidence="2">ATCC VR-1470 / WSU 86-1044</strain>
    </source>
</reference>
<evidence type="ECO:0000313" key="2">
    <source>
        <dbReference type="Proteomes" id="UP000001505"/>
    </source>
</evidence>
<dbReference type="EMBL" id="CP001928">
    <property type="protein sequence ID" value="ADI38608.1"/>
    <property type="molecule type" value="Genomic_DNA"/>
</dbReference>
<protein>
    <submittedName>
        <fullName evidence="1">Uncharacterized protein</fullName>
    </submittedName>
</protein>
<sequence length="237" mass="26719">MALGLISAIASTTGSKVVTEVTSTLLHGPKTTRDTIKERLDPVALLAIVALMRFQQSDTKIHIGDHSITVSHSSDYTYIFNLRGIARTYTGDSHEDLALIKSAIKTVASWHDLHIEDNSEIREFMEHVSKGLNSLMATYVEKHPMASDALEFYQAHIEWYKTEAPEDVEELNEVTAKVKGLWDKRQIDELNGELRAMGAKQGKTPIATKILCRDEIYLYLSKLQVKSEILKEIYTKK</sequence>
<proteinExistence type="predicted"/>
<dbReference type="STRING" id="716544.wcw_1251"/>
<organism evidence="1 2">
    <name type="scientific">Waddlia chondrophila (strain ATCC VR-1470 / WSU 86-1044)</name>
    <dbReference type="NCBI Taxonomy" id="716544"/>
    <lineage>
        <taxon>Bacteria</taxon>
        <taxon>Pseudomonadati</taxon>
        <taxon>Chlamydiota</taxon>
        <taxon>Chlamydiia</taxon>
        <taxon>Parachlamydiales</taxon>
        <taxon>Waddliaceae</taxon>
        <taxon>Waddlia</taxon>
    </lineage>
</organism>
<dbReference type="AlphaFoldDB" id="D6YWU7"/>
<dbReference type="Proteomes" id="UP000001505">
    <property type="component" value="Chromosome"/>
</dbReference>
<gene>
    <name evidence="1" type="ordered locus">wcw_1251</name>
</gene>
<name>D6YWU7_WADCW</name>
<accession>D6YWU7</accession>
<keyword evidence="2" id="KW-1185">Reference proteome</keyword>
<evidence type="ECO:0000313" key="1">
    <source>
        <dbReference type="EMBL" id="ADI38608.1"/>
    </source>
</evidence>
<dbReference type="KEGG" id="wch:wcw_1251"/>